<feature type="domain" description="PWI" evidence="3">
    <location>
        <begin position="31"/>
        <end position="133"/>
    </location>
</feature>
<dbReference type="GO" id="GO:0006397">
    <property type="term" value="P:mRNA processing"/>
    <property type="evidence" value="ECO:0007669"/>
    <property type="project" value="UniProtKB-KW"/>
</dbReference>
<name>A0A316UDX3_9BASI</name>
<dbReference type="PANTHER" id="PTHR23148:SF0">
    <property type="entry name" value="SERINE_ARGININE REPETITIVE MATRIX PROTEIN 1"/>
    <property type="match status" value="1"/>
</dbReference>
<dbReference type="InterPro" id="IPR036483">
    <property type="entry name" value="PWI_dom_sf"/>
</dbReference>
<dbReference type="Proteomes" id="UP000245942">
    <property type="component" value="Unassembled WGS sequence"/>
</dbReference>
<dbReference type="SUPFAM" id="SSF101233">
    <property type="entry name" value="PWI domain"/>
    <property type="match status" value="1"/>
</dbReference>
<dbReference type="Pfam" id="PF01480">
    <property type="entry name" value="PWI"/>
    <property type="match status" value="1"/>
</dbReference>
<dbReference type="Gene3D" id="1.20.1390.10">
    <property type="entry name" value="PWI domain"/>
    <property type="match status" value="1"/>
</dbReference>
<dbReference type="EMBL" id="KZ819322">
    <property type="protein sequence ID" value="PWN23372.1"/>
    <property type="molecule type" value="Genomic_DNA"/>
</dbReference>
<dbReference type="PANTHER" id="PTHR23148">
    <property type="entry name" value="SERINE/ARGININE REGULATED NUCLEAR MATRIX PROTEIN"/>
    <property type="match status" value="1"/>
</dbReference>
<proteinExistence type="predicted"/>
<evidence type="ECO:0000259" key="3">
    <source>
        <dbReference type="PROSITE" id="PS51025"/>
    </source>
</evidence>
<keyword evidence="1" id="KW-0507">mRNA processing</keyword>
<evidence type="ECO:0000256" key="2">
    <source>
        <dbReference type="SAM" id="MobiDB-lite"/>
    </source>
</evidence>
<dbReference type="STRING" id="1684307.A0A316UDX3"/>
<feature type="compositionally biased region" description="Basic and acidic residues" evidence="2">
    <location>
        <begin position="181"/>
        <end position="197"/>
    </location>
</feature>
<feature type="compositionally biased region" description="Low complexity" evidence="2">
    <location>
        <begin position="157"/>
        <end position="166"/>
    </location>
</feature>
<accession>A0A316UDX3</accession>
<dbReference type="GeneID" id="37015540"/>
<keyword evidence="5" id="KW-1185">Reference proteome</keyword>
<evidence type="ECO:0000313" key="4">
    <source>
        <dbReference type="EMBL" id="PWN23372.1"/>
    </source>
</evidence>
<dbReference type="OrthoDB" id="163257at2759"/>
<dbReference type="RefSeq" id="XP_025350532.1">
    <property type="nucleotide sequence ID" value="XM_025493806.1"/>
</dbReference>
<dbReference type="GO" id="GO:0048024">
    <property type="term" value="P:regulation of mRNA splicing, via spliceosome"/>
    <property type="evidence" value="ECO:0007669"/>
    <property type="project" value="TreeGrafter"/>
</dbReference>
<reference evidence="4 5" key="1">
    <citation type="journal article" date="2018" name="Mol. Biol. Evol.">
        <title>Broad Genomic Sampling Reveals a Smut Pathogenic Ancestry of the Fungal Clade Ustilaginomycotina.</title>
        <authorList>
            <person name="Kijpornyongpan T."/>
            <person name="Mondo S.J."/>
            <person name="Barry K."/>
            <person name="Sandor L."/>
            <person name="Lee J."/>
            <person name="Lipzen A."/>
            <person name="Pangilinan J."/>
            <person name="LaButti K."/>
            <person name="Hainaut M."/>
            <person name="Henrissat B."/>
            <person name="Grigoriev I.V."/>
            <person name="Spatafora J.W."/>
            <person name="Aime M.C."/>
        </authorList>
    </citation>
    <scope>NUCLEOTIDE SEQUENCE [LARGE SCALE GENOMIC DNA]</scope>
    <source>
        <strain evidence="4 5">MCA 4718</strain>
    </source>
</reference>
<dbReference type="PROSITE" id="PS51025">
    <property type="entry name" value="PWI"/>
    <property type="match status" value="1"/>
</dbReference>
<sequence>MGDAGYRGVSADQDSRFGNKDRKLIKQLESSKLFPPSYSKKVDLRKVNLEVMKPWVESKTQELLGFEDEVVVEYVMGMLESEENQPHPNPRQLQLSLTGFLESSTPKFMAELWDLLLSAQESIGGIPQQFVDKKKEEMRAARERDAAAIRASGISGGAAAMGRGPPAALPPRPAFAGQRGGGREFRDKRGNATERVRGPRAKIRAGPSGLRQKREERRIRLLTTQCPEV</sequence>
<evidence type="ECO:0000256" key="1">
    <source>
        <dbReference type="ARBA" id="ARBA00022664"/>
    </source>
</evidence>
<evidence type="ECO:0000313" key="5">
    <source>
        <dbReference type="Proteomes" id="UP000245942"/>
    </source>
</evidence>
<dbReference type="GO" id="GO:0003723">
    <property type="term" value="F:RNA binding"/>
    <property type="evidence" value="ECO:0007669"/>
    <property type="project" value="TreeGrafter"/>
</dbReference>
<dbReference type="GO" id="GO:0005681">
    <property type="term" value="C:spliceosomal complex"/>
    <property type="evidence" value="ECO:0007669"/>
    <property type="project" value="TreeGrafter"/>
</dbReference>
<dbReference type="AlphaFoldDB" id="A0A316UDX3"/>
<feature type="region of interest" description="Disordered" evidence="2">
    <location>
        <begin position="157"/>
        <end position="214"/>
    </location>
</feature>
<dbReference type="InterPro" id="IPR052225">
    <property type="entry name" value="Ser/Arg_repetitive_matrix"/>
</dbReference>
<protein>
    <submittedName>
        <fullName evidence="4">PWI domain-containing protein</fullName>
    </submittedName>
</protein>
<gene>
    <name evidence="4" type="ORF">BCV69DRAFT_292592</name>
</gene>
<organism evidence="4 5">
    <name type="scientific">Pseudomicrostroma glucosiphilum</name>
    <dbReference type="NCBI Taxonomy" id="1684307"/>
    <lineage>
        <taxon>Eukaryota</taxon>
        <taxon>Fungi</taxon>
        <taxon>Dikarya</taxon>
        <taxon>Basidiomycota</taxon>
        <taxon>Ustilaginomycotina</taxon>
        <taxon>Exobasidiomycetes</taxon>
        <taxon>Microstromatales</taxon>
        <taxon>Microstromatales incertae sedis</taxon>
        <taxon>Pseudomicrostroma</taxon>
    </lineage>
</organism>
<dbReference type="InterPro" id="IPR002483">
    <property type="entry name" value="PWI_dom"/>
</dbReference>
<dbReference type="SMART" id="SM00311">
    <property type="entry name" value="PWI"/>
    <property type="match status" value="1"/>
</dbReference>